<accession>A0A563DXB5</accession>
<dbReference type="Proteomes" id="UP000320244">
    <property type="component" value="Unassembled WGS sequence"/>
</dbReference>
<keyword evidence="3" id="KW-1185">Reference proteome</keyword>
<evidence type="ECO:0000313" key="3">
    <source>
        <dbReference type="Proteomes" id="UP000320244"/>
    </source>
</evidence>
<dbReference type="InterPro" id="IPR046342">
    <property type="entry name" value="CBS_dom_sf"/>
</dbReference>
<protein>
    <submittedName>
        <fullName evidence="2">CBS domain-containing protein</fullName>
    </submittedName>
</protein>
<dbReference type="RefSeq" id="WP_146318649.1">
    <property type="nucleotide sequence ID" value="NZ_VCQV01000026.1"/>
</dbReference>
<comment type="caution">
    <text evidence="2">The sequence shown here is derived from an EMBL/GenBank/DDBJ whole genome shotgun (WGS) entry which is preliminary data.</text>
</comment>
<dbReference type="Pfam" id="PF00571">
    <property type="entry name" value="CBS"/>
    <property type="match status" value="1"/>
</dbReference>
<evidence type="ECO:0000259" key="1">
    <source>
        <dbReference type="Pfam" id="PF00571"/>
    </source>
</evidence>
<dbReference type="InterPro" id="IPR000644">
    <property type="entry name" value="CBS_dom"/>
</dbReference>
<gene>
    <name evidence="2" type="ORF">FGL98_17000</name>
</gene>
<dbReference type="Gene3D" id="3.10.580.10">
    <property type="entry name" value="CBS-domain"/>
    <property type="match status" value="1"/>
</dbReference>
<organism evidence="2 3">
    <name type="scientific">Leekyejoonella antrihumi</name>
    <dbReference type="NCBI Taxonomy" id="1660198"/>
    <lineage>
        <taxon>Bacteria</taxon>
        <taxon>Bacillati</taxon>
        <taxon>Actinomycetota</taxon>
        <taxon>Actinomycetes</taxon>
        <taxon>Micrococcales</taxon>
        <taxon>Dermacoccaceae</taxon>
        <taxon>Leekyejoonella</taxon>
    </lineage>
</organism>
<feature type="domain" description="CBS" evidence="1">
    <location>
        <begin position="99"/>
        <end position="144"/>
    </location>
</feature>
<dbReference type="AlphaFoldDB" id="A0A563DXB5"/>
<name>A0A563DXB5_9MICO</name>
<reference evidence="2 3" key="2">
    <citation type="submission" date="2019-08" db="EMBL/GenBank/DDBJ databases">
        <title>Jejuicoccus antrihumi gen. nov., sp. nov., a new member of the family Dermacoccaceae isolated from a cave.</title>
        <authorList>
            <person name="Schumann P."/>
            <person name="Kim I.S."/>
        </authorList>
    </citation>
    <scope>NUCLEOTIDE SEQUENCE [LARGE SCALE GENOMIC DNA]</scope>
    <source>
        <strain evidence="2 3">C5-26</strain>
    </source>
</reference>
<evidence type="ECO:0000313" key="2">
    <source>
        <dbReference type="EMBL" id="TWP34592.1"/>
    </source>
</evidence>
<dbReference type="OrthoDB" id="3535009at2"/>
<dbReference type="CDD" id="cd17788">
    <property type="entry name" value="CBS_pair_bac"/>
    <property type="match status" value="1"/>
</dbReference>
<proteinExistence type="predicted"/>
<dbReference type="SUPFAM" id="SSF54631">
    <property type="entry name" value="CBS-domain pair"/>
    <property type="match status" value="1"/>
</dbReference>
<dbReference type="EMBL" id="VCQV01000026">
    <property type="protein sequence ID" value="TWP34592.1"/>
    <property type="molecule type" value="Genomic_DNA"/>
</dbReference>
<sequence>MRARDLAQPFPIVDLDTDALQAAATMGRHDLPGLVVRGADGLPLTVIPASQVLRFVIPAYVQEDPHLARVYDERAADEVMHKLAAATVADVLPKKHPDTDELPVVDGDATGIEVAALMARTRSPIVVVVEDKQIIGAIRIGALLGQMLPSDPPTA</sequence>
<reference evidence="2 3" key="1">
    <citation type="submission" date="2019-05" db="EMBL/GenBank/DDBJ databases">
        <authorList>
            <person name="Lee S.D."/>
        </authorList>
    </citation>
    <scope>NUCLEOTIDE SEQUENCE [LARGE SCALE GENOMIC DNA]</scope>
    <source>
        <strain evidence="2 3">C5-26</strain>
    </source>
</reference>